<reference evidence="3" key="1">
    <citation type="journal article" date="2019" name="Gigascience">
        <title>De novo genome assembly of the endangered Acer yangbiense, a plant species with extremely small populations endemic to Yunnan Province, China.</title>
        <authorList>
            <person name="Yang J."/>
            <person name="Wariss H.M."/>
            <person name="Tao L."/>
            <person name="Zhang R."/>
            <person name="Yun Q."/>
            <person name="Hollingsworth P."/>
            <person name="Dao Z."/>
            <person name="Luo G."/>
            <person name="Guo H."/>
            <person name="Ma Y."/>
            <person name="Sun W."/>
        </authorList>
    </citation>
    <scope>NUCLEOTIDE SEQUENCE [LARGE SCALE GENOMIC DNA]</scope>
    <source>
        <strain evidence="3">cv. Malutang</strain>
    </source>
</reference>
<keyword evidence="3" id="KW-1185">Reference proteome</keyword>
<gene>
    <name evidence="2" type="ORF">EZV62_027983</name>
</gene>
<evidence type="ECO:0000313" key="2">
    <source>
        <dbReference type="EMBL" id="TXG46519.1"/>
    </source>
</evidence>
<evidence type="ECO:0000256" key="1">
    <source>
        <dbReference type="ARBA" id="ARBA00008645"/>
    </source>
</evidence>
<protein>
    <recommendedName>
        <fullName evidence="4">AB hydrolase-1 domain-containing protein</fullName>
    </recommendedName>
</protein>
<comment type="similarity">
    <text evidence="1">Belongs to the AB hydrolase superfamily.</text>
</comment>
<comment type="caution">
    <text evidence="2">The sequence shown here is derived from an EMBL/GenBank/DDBJ whole genome shotgun (WGS) entry which is preliminary data.</text>
</comment>
<proteinExistence type="inferred from homology"/>
<dbReference type="AlphaFoldDB" id="A0A5C7GPU5"/>
<dbReference type="Proteomes" id="UP000323000">
    <property type="component" value="Unassembled WGS sequence"/>
</dbReference>
<dbReference type="PANTHER" id="PTHR43039">
    <property type="entry name" value="ESTERASE-RELATED"/>
    <property type="match status" value="1"/>
</dbReference>
<dbReference type="SUPFAM" id="SSF53474">
    <property type="entry name" value="alpha/beta-Hydrolases"/>
    <property type="match status" value="1"/>
</dbReference>
<dbReference type="Gene3D" id="3.40.50.1820">
    <property type="entry name" value="alpha/beta hydrolase"/>
    <property type="match status" value="1"/>
</dbReference>
<name>A0A5C7GPU5_9ROSI</name>
<accession>A0A5C7GPU5</accession>
<evidence type="ECO:0000313" key="3">
    <source>
        <dbReference type="Proteomes" id="UP000323000"/>
    </source>
</evidence>
<sequence length="178" mass="20287">MDKNPSIFQLRYSTIDPYVDDLIQILDALNVNRCAFIAHSAFAMVGILASTHCPYRFTKLVLFGASPRYVNDNGYNGRIEILDMVHVFQAMELNYRAWVYGFTSQANGANMPEAIQDFTQTLYEMARDLSVPLSSAEYLRQHLGRRTTLENLKTKGHLPYLTAPVLLSPAIWRALRRP</sequence>
<dbReference type="InterPro" id="IPR029058">
    <property type="entry name" value="AB_hydrolase_fold"/>
</dbReference>
<dbReference type="EMBL" id="VAHF01000089">
    <property type="protein sequence ID" value="TXG46519.1"/>
    <property type="molecule type" value="Genomic_DNA"/>
</dbReference>
<dbReference type="OrthoDB" id="408373at2759"/>
<evidence type="ECO:0008006" key="4">
    <source>
        <dbReference type="Google" id="ProtNLM"/>
    </source>
</evidence>
<organism evidence="2 3">
    <name type="scientific">Acer yangbiense</name>
    <dbReference type="NCBI Taxonomy" id="1000413"/>
    <lineage>
        <taxon>Eukaryota</taxon>
        <taxon>Viridiplantae</taxon>
        <taxon>Streptophyta</taxon>
        <taxon>Embryophyta</taxon>
        <taxon>Tracheophyta</taxon>
        <taxon>Spermatophyta</taxon>
        <taxon>Magnoliopsida</taxon>
        <taxon>eudicotyledons</taxon>
        <taxon>Gunneridae</taxon>
        <taxon>Pentapetalae</taxon>
        <taxon>rosids</taxon>
        <taxon>malvids</taxon>
        <taxon>Sapindales</taxon>
        <taxon>Sapindaceae</taxon>
        <taxon>Hippocastanoideae</taxon>
        <taxon>Acereae</taxon>
        <taxon>Acer</taxon>
    </lineage>
</organism>